<protein>
    <submittedName>
        <fullName evidence="2">Metal-dependent hydrolase</fullName>
    </submittedName>
</protein>
<dbReference type="EMBL" id="CP002551">
    <property type="protein sequence ID" value="ADZ09341.1"/>
    <property type="molecule type" value="Genomic_DNA"/>
</dbReference>
<dbReference type="RefSeq" id="WP_013644692.1">
    <property type="nucleotide sequence ID" value="NC_015216.1"/>
</dbReference>
<name>F0T5U8_METLA</name>
<dbReference type="Gene3D" id="3.60.15.10">
    <property type="entry name" value="Ribonuclease Z/Hydroxyacylglutathione hydrolase-like"/>
    <property type="match status" value="1"/>
</dbReference>
<dbReference type="GO" id="GO:0016787">
    <property type="term" value="F:hydrolase activity"/>
    <property type="evidence" value="ECO:0007669"/>
    <property type="project" value="UniProtKB-KW"/>
</dbReference>
<evidence type="ECO:0000259" key="1">
    <source>
        <dbReference type="Pfam" id="PF12706"/>
    </source>
</evidence>
<keyword evidence="2" id="KW-0378">Hydrolase</keyword>
<keyword evidence="3" id="KW-1185">Reference proteome</keyword>
<dbReference type="SUPFAM" id="SSF56281">
    <property type="entry name" value="Metallo-hydrolase/oxidoreductase"/>
    <property type="match status" value="1"/>
</dbReference>
<accession>F0T5U8</accession>
<organism evidence="2 3">
    <name type="scientific">Methanobacterium lacus (strain AL-21)</name>
    <dbReference type="NCBI Taxonomy" id="877455"/>
    <lineage>
        <taxon>Archaea</taxon>
        <taxon>Methanobacteriati</taxon>
        <taxon>Methanobacteriota</taxon>
        <taxon>Methanomada group</taxon>
        <taxon>Methanobacteria</taxon>
        <taxon>Methanobacteriales</taxon>
        <taxon>Methanobacteriaceae</taxon>
        <taxon>Methanobacterium</taxon>
    </lineage>
</organism>
<evidence type="ECO:0000313" key="2">
    <source>
        <dbReference type="EMBL" id="ADZ09341.1"/>
    </source>
</evidence>
<feature type="domain" description="Metallo-beta-lactamase" evidence="1">
    <location>
        <begin position="26"/>
        <end position="209"/>
    </location>
</feature>
<reference evidence="3" key="1">
    <citation type="submission" date="2011-02" db="EMBL/GenBank/DDBJ databases">
        <title>Complete sequence of Methanobacterium sp. AL-21.</title>
        <authorList>
            <consortium name="US DOE Joint Genome Institute"/>
            <person name="Lucas S."/>
            <person name="Copeland A."/>
            <person name="Lapidus A."/>
            <person name="Cheng J.-F."/>
            <person name="Goodwin L."/>
            <person name="Pitluck S."/>
            <person name="Chertkov O."/>
            <person name="Detter J.C."/>
            <person name="Han C."/>
            <person name="Tapia R."/>
            <person name="Land M."/>
            <person name="Hauser L."/>
            <person name="Kyrpides N."/>
            <person name="Ivanova N."/>
            <person name="Mikhailova N."/>
            <person name="Pagani I."/>
            <person name="Cadillo-Quiroz H."/>
            <person name="Imachi H."/>
            <person name="Zinder S."/>
            <person name="Liu W."/>
            <person name="Woyke T."/>
        </authorList>
    </citation>
    <scope>NUCLEOTIDE SEQUENCE [LARGE SCALE GENOMIC DNA]</scope>
    <source>
        <strain evidence="3">AL-21</strain>
    </source>
</reference>
<dbReference type="InterPro" id="IPR050114">
    <property type="entry name" value="UPF0173_UPF0282_UlaG_hydrolase"/>
</dbReference>
<gene>
    <name evidence="2" type="ordered locus">Metbo_1096</name>
</gene>
<reference evidence="2 3" key="2">
    <citation type="journal article" date="2014" name="Int. J. Syst. Evol. Microbiol.">
        <title>Methanobacterium paludis sp. nov. and a novel strain of Methanobacterium lacus isolated from northern peatlands.</title>
        <authorList>
            <person name="Cadillo-Quiroz H."/>
            <person name="Brauer S.L."/>
            <person name="Goodson N."/>
            <person name="Yavitt J.B."/>
            <person name="Zinder S.H."/>
        </authorList>
    </citation>
    <scope>NUCLEOTIDE SEQUENCE [LARGE SCALE GENOMIC DNA]</scope>
    <source>
        <strain evidence="2 3">AL-21</strain>
    </source>
</reference>
<dbReference type="eggNOG" id="arCOG00499">
    <property type="taxonomic scope" value="Archaea"/>
</dbReference>
<dbReference type="Pfam" id="PF12706">
    <property type="entry name" value="Lactamase_B_2"/>
    <property type="match status" value="1"/>
</dbReference>
<dbReference type="STRING" id="877455.Metbo_1096"/>
<dbReference type="GeneID" id="10277546"/>
<proteinExistence type="predicted"/>
<dbReference type="PANTHER" id="PTHR43546">
    <property type="entry name" value="UPF0173 METAL-DEPENDENT HYDROLASE MJ1163-RELATED"/>
    <property type="match status" value="1"/>
</dbReference>
<sequence>MAVVFATITQKRMTGGFRLEDFEGKNIHVDPGPGALVRTYQFGLSPMKINILMVSHCHTDHYTDAEVLLEAMTRGMTRKKGTIVGSTSVINGYERWGPCISKYHLSKPEVVTLEHGEEHRSDKLRITATRTVHGDPKAVGFKISGPDLTVSYTSDTEYTPDLHLDHKGVDVLIASIIRSGSERIRGHMSVDDFITLINEVKPKLAIMTHLGMKFIMESPEREAQRVTKETGVKTLAARDGMKIELDDLVTKQHTLDQF</sequence>
<dbReference type="KEGG" id="mel:Metbo_1096"/>
<dbReference type="InterPro" id="IPR036866">
    <property type="entry name" value="RibonucZ/Hydroxyglut_hydro"/>
</dbReference>
<dbReference type="AlphaFoldDB" id="F0T5U8"/>
<dbReference type="InterPro" id="IPR001279">
    <property type="entry name" value="Metallo-B-lactamas"/>
</dbReference>
<dbReference type="OrthoDB" id="73420at2157"/>
<dbReference type="PANTHER" id="PTHR43546:SF3">
    <property type="entry name" value="UPF0173 METAL-DEPENDENT HYDROLASE MJ1163"/>
    <property type="match status" value="1"/>
</dbReference>
<dbReference type="HOGENOM" id="CLU_074581_0_0_2"/>
<evidence type="ECO:0000313" key="3">
    <source>
        <dbReference type="Proteomes" id="UP000007490"/>
    </source>
</evidence>
<dbReference type="Proteomes" id="UP000007490">
    <property type="component" value="Chromosome"/>
</dbReference>